<dbReference type="GeneID" id="101845106"/>
<dbReference type="SUPFAM" id="SSF53474">
    <property type="entry name" value="alpha/beta-Hydrolases"/>
    <property type="match status" value="1"/>
</dbReference>
<dbReference type="InterPro" id="IPR002018">
    <property type="entry name" value="CarbesteraseB"/>
</dbReference>
<sequence>MDGRVHLVLIVVVLLTTSLVRECQATAPTVSAPAGRFQGLRENDQKGQPYFAFRGIPYAKPPVGELRFALPEPLPKLDGTFDATKNGHICPVPDMFLKLADGKQGKEDCLILNVYAKVLGPSSPKKVIVFIHGGGYVIGSSMVFNAGTFVTTQDIVFVTINYRLGVLGFLSTEDQSSPGNFGLWDITLALKWVKENIASFGGDPNDVTISGESAGGSAVGYLSISPHTKGLFSKAYPQSGTPTSAFGKALDPQKDALTLAASVNCFEGDASQKADSDTTRKVVECLRKLPLSNFTQYMAFRVDKTVFVPIVDKDFVPRPPLQLLQDDSYLEDVGFFKRSYLVGIDNNEVSIMKRPFGISIDMAIKSRDDITDEEKAELLRKTLSSAYNFYARSRMDAPVSTTIVDKIVNWYDRRYGDDTLAMISSDLNFEIPTFDFIDAASRGRDTKVWLFHFNHFPRFMKGKEKGIVHGLDLCYWFDLSVERVEELFRFGMDGTMGMDDEDLDLKSRLSKLIADFTKTGSADWPQYNMEDMKYLDFKPRAEVRQGLEMDKRRFWLEELTESVPEKHVHTDL</sequence>
<evidence type="ECO:0000313" key="6">
    <source>
        <dbReference type="RefSeq" id="XP_005100990.1"/>
    </source>
</evidence>
<proteinExistence type="inferred from homology"/>
<dbReference type="RefSeq" id="XP_005100990.1">
    <property type="nucleotide sequence ID" value="XM_005100933.3"/>
</dbReference>
<keyword evidence="2 3" id="KW-0378">Hydrolase</keyword>
<dbReference type="InterPro" id="IPR019826">
    <property type="entry name" value="Carboxylesterase_B_AS"/>
</dbReference>
<dbReference type="InterPro" id="IPR029058">
    <property type="entry name" value="AB_hydrolase_fold"/>
</dbReference>
<protein>
    <recommendedName>
        <fullName evidence="3">Carboxylic ester hydrolase</fullName>
        <ecNumber evidence="3">3.1.1.-</ecNumber>
    </recommendedName>
</protein>
<feature type="signal peptide" evidence="3">
    <location>
        <begin position="1"/>
        <end position="25"/>
    </location>
</feature>
<dbReference type="Pfam" id="PF00135">
    <property type="entry name" value="COesterase"/>
    <property type="match status" value="1"/>
</dbReference>
<dbReference type="EC" id="3.1.1.-" evidence="3"/>
<gene>
    <name evidence="6" type="primary">LOC101845106</name>
</gene>
<dbReference type="Gene3D" id="3.40.50.1820">
    <property type="entry name" value="alpha/beta hydrolase"/>
    <property type="match status" value="1"/>
</dbReference>
<dbReference type="PANTHER" id="PTHR11559">
    <property type="entry name" value="CARBOXYLESTERASE"/>
    <property type="match status" value="1"/>
</dbReference>
<reference evidence="6" key="1">
    <citation type="submission" date="2025-08" db="UniProtKB">
        <authorList>
            <consortium name="RefSeq"/>
        </authorList>
    </citation>
    <scope>IDENTIFICATION</scope>
</reference>
<evidence type="ECO:0000256" key="2">
    <source>
        <dbReference type="ARBA" id="ARBA00022801"/>
    </source>
</evidence>
<name>A0ABM0JTB2_APLCA</name>
<organism evidence="5 6">
    <name type="scientific">Aplysia californica</name>
    <name type="common">California sea hare</name>
    <dbReference type="NCBI Taxonomy" id="6500"/>
    <lineage>
        <taxon>Eukaryota</taxon>
        <taxon>Metazoa</taxon>
        <taxon>Spiralia</taxon>
        <taxon>Lophotrochozoa</taxon>
        <taxon>Mollusca</taxon>
        <taxon>Gastropoda</taxon>
        <taxon>Heterobranchia</taxon>
        <taxon>Euthyneura</taxon>
        <taxon>Tectipleura</taxon>
        <taxon>Aplysiida</taxon>
        <taxon>Aplysioidea</taxon>
        <taxon>Aplysiidae</taxon>
        <taxon>Aplysia</taxon>
    </lineage>
</organism>
<comment type="similarity">
    <text evidence="1 3">Belongs to the type-B carboxylesterase/lipase family.</text>
</comment>
<feature type="chain" id="PRO_5045012620" description="Carboxylic ester hydrolase" evidence="3">
    <location>
        <begin position="26"/>
        <end position="572"/>
    </location>
</feature>
<dbReference type="InterPro" id="IPR050309">
    <property type="entry name" value="Type-B_Carboxylest/Lipase"/>
</dbReference>
<keyword evidence="3" id="KW-0732">Signal</keyword>
<evidence type="ECO:0000313" key="5">
    <source>
        <dbReference type="Proteomes" id="UP000694888"/>
    </source>
</evidence>
<evidence type="ECO:0000259" key="4">
    <source>
        <dbReference type="Pfam" id="PF00135"/>
    </source>
</evidence>
<accession>A0ABM0JTB2</accession>
<evidence type="ECO:0000256" key="1">
    <source>
        <dbReference type="ARBA" id="ARBA00005964"/>
    </source>
</evidence>
<evidence type="ECO:0000256" key="3">
    <source>
        <dbReference type="RuleBase" id="RU361235"/>
    </source>
</evidence>
<feature type="domain" description="Carboxylesterase type B" evidence="4">
    <location>
        <begin position="27"/>
        <end position="555"/>
    </location>
</feature>
<keyword evidence="5" id="KW-1185">Reference proteome</keyword>
<dbReference type="PROSITE" id="PS00122">
    <property type="entry name" value="CARBOXYLESTERASE_B_1"/>
    <property type="match status" value="1"/>
</dbReference>
<dbReference type="Proteomes" id="UP000694888">
    <property type="component" value="Unplaced"/>
</dbReference>